<dbReference type="Proteomes" id="UP000887578">
    <property type="component" value="Unplaced"/>
</dbReference>
<proteinExistence type="predicted"/>
<sequence length="263" mass="29317">MVSEVPDSFNKNIYIAKNPTQQPQFLKKYPNFDGRGVIIGIIDSCIDVSLPGLQKTSTGLPKIIDCIDLTGNGFVNTSTIKSVDKNNILIGLTGLNLKIPLTWKNPTGEWHLGIKSIYELFDEEAHEKIIVILDCIVWNNGKEWNACLDTSFIGDLNNVKVLTNFKDCHGFGTFLNDLTFCLNIRENGNLLEIYATNTEHGSTIANICAGFYPDEPEKNGLAPGAQIISFDVWDARDGEYGSCRAITKALQRFDYIIFIRPFS</sequence>
<name>A0A914QBJ6_9BILA</name>
<dbReference type="WBParaSite" id="PDA_v2.g29046.t1">
    <property type="protein sequence ID" value="PDA_v2.g29046.t1"/>
    <property type="gene ID" value="PDA_v2.g29046"/>
</dbReference>
<evidence type="ECO:0000259" key="1">
    <source>
        <dbReference type="Pfam" id="PF00082"/>
    </source>
</evidence>
<evidence type="ECO:0000313" key="2">
    <source>
        <dbReference type="Proteomes" id="UP000887578"/>
    </source>
</evidence>
<dbReference type="AlphaFoldDB" id="A0A914QBJ6"/>
<dbReference type="Pfam" id="PF00082">
    <property type="entry name" value="Peptidase_S8"/>
    <property type="match status" value="1"/>
</dbReference>
<protein>
    <submittedName>
        <fullName evidence="3">Peptidase S8/S53 domain-containing protein</fullName>
    </submittedName>
</protein>
<dbReference type="InterPro" id="IPR036852">
    <property type="entry name" value="Peptidase_S8/S53_dom_sf"/>
</dbReference>
<feature type="domain" description="Peptidase S8/S53" evidence="1">
    <location>
        <begin position="34"/>
        <end position="238"/>
    </location>
</feature>
<dbReference type="SUPFAM" id="SSF52743">
    <property type="entry name" value="Subtilisin-like"/>
    <property type="match status" value="1"/>
</dbReference>
<accession>A0A914QBJ6</accession>
<dbReference type="Gene3D" id="2.20.25.690">
    <property type="match status" value="1"/>
</dbReference>
<evidence type="ECO:0000313" key="3">
    <source>
        <dbReference type="WBParaSite" id="PDA_v2.g29046.t1"/>
    </source>
</evidence>
<dbReference type="GO" id="GO:0004252">
    <property type="term" value="F:serine-type endopeptidase activity"/>
    <property type="evidence" value="ECO:0007669"/>
    <property type="project" value="InterPro"/>
</dbReference>
<reference evidence="3" key="1">
    <citation type="submission" date="2022-11" db="UniProtKB">
        <authorList>
            <consortium name="WormBaseParasite"/>
        </authorList>
    </citation>
    <scope>IDENTIFICATION</scope>
</reference>
<keyword evidence="2" id="KW-1185">Reference proteome</keyword>
<organism evidence="2 3">
    <name type="scientific">Panagrolaimus davidi</name>
    <dbReference type="NCBI Taxonomy" id="227884"/>
    <lineage>
        <taxon>Eukaryota</taxon>
        <taxon>Metazoa</taxon>
        <taxon>Ecdysozoa</taxon>
        <taxon>Nematoda</taxon>
        <taxon>Chromadorea</taxon>
        <taxon>Rhabditida</taxon>
        <taxon>Tylenchina</taxon>
        <taxon>Panagrolaimomorpha</taxon>
        <taxon>Panagrolaimoidea</taxon>
        <taxon>Panagrolaimidae</taxon>
        <taxon>Panagrolaimus</taxon>
    </lineage>
</organism>
<dbReference type="GO" id="GO:0006508">
    <property type="term" value="P:proteolysis"/>
    <property type="evidence" value="ECO:0007669"/>
    <property type="project" value="InterPro"/>
</dbReference>
<dbReference type="Gene3D" id="3.40.50.200">
    <property type="entry name" value="Peptidase S8/S53 domain"/>
    <property type="match status" value="1"/>
</dbReference>
<dbReference type="InterPro" id="IPR000209">
    <property type="entry name" value="Peptidase_S8/S53_dom"/>
</dbReference>